<evidence type="ECO:0000313" key="2">
    <source>
        <dbReference type="EMBL" id="CCE90236.1"/>
    </source>
</evidence>
<evidence type="ECO:0000256" key="1">
    <source>
        <dbReference type="SAM" id="MobiDB-lite"/>
    </source>
</evidence>
<dbReference type="KEGG" id="tdl:TDEL_0B01070"/>
<feature type="compositionally biased region" description="Polar residues" evidence="1">
    <location>
        <begin position="75"/>
        <end position="87"/>
    </location>
</feature>
<dbReference type="GO" id="GO:0098609">
    <property type="term" value="P:cell-cell adhesion"/>
    <property type="evidence" value="ECO:0007669"/>
    <property type="project" value="EnsemblFungi"/>
</dbReference>
<dbReference type="RefSeq" id="XP_003679447.1">
    <property type="nucleotide sequence ID" value="XM_003679399.1"/>
</dbReference>
<dbReference type="EMBL" id="HE616743">
    <property type="protein sequence ID" value="CCE90236.1"/>
    <property type="molecule type" value="Genomic_DNA"/>
</dbReference>
<dbReference type="HOGENOM" id="CLU_070628_0_0_1"/>
<protein>
    <submittedName>
        <fullName evidence="2">Uncharacterized protein</fullName>
    </submittedName>
</protein>
<accession>G8ZNP2</accession>
<keyword evidence="3" id="KW-1185">Reference proteome</keyword>
<feature type="region of interest" description="Disordered" evidence="1">
    <location>
        <begin position="1"/>
        <end position="27"/>
    </location>
</feature>
<proteinExistence type="predicted"/>
<name>G8ZNP2_TORDE</name>
<organism evidence="2 3">
    <name type="scientific">Torulaspora delbrueckii</name>
    <name type="common">Yeast</name>
    <name type="synonym">Candida colliculosa</name>
    <dbReference type="NCBI Taxonomy" id="4950"/>
    <lineage>
        <taxon>Eukaryota</taxon>
        <taxon>Fungi</taxon>
        <taxon>Dikarya</taxon>
        <taxon>Ascomycota</taxon>
        <taxon>Saccharomycotina</taxon>
        <taxon>Saccharomycetes</taxon>
        <taxon>Saccharomycetales</taxon>
        <taxon>Saccharomycetaceae</taxon>
        <taxon>Torulaspora</taxon>
    </lineage>
</organism>
<evidence type="ECO:0000313" key="3">
    <source>
        <dbReference type="Proteomes" id="UP000005627"/>
    </source>
</evidence>
<sequence>MATDQACFSTPTRNNINSIPGTPNKRDRSCLEIDINVTPSKAPRLMQPVAKSKLEALRMRSLISRAGHDHEEMSPTDSDLSSYSDTGSISPLSDASSLPSSSPEMGYLDVFHTKSVLTKETIELNRIIAATMRHEPCHRQKSPPRPILTSNSKTLNLLVSSSRGSLEDATIYATEINAITASSDGSKIPMVKNVCERVTIPVNPSIKRKHKLLKEALLGGDYNVNEAESEIPDAALIEGFEFKSAHARSGTKKQLKKIRWADELIV</sequence>
<reference evidence="2 3" key="1">
    <citation type="journal article" date="2011" name="Proc. Natl. Acad. Sci. U.S.A.">
        <title>Evolutionary erosion of yeast sex chromosomes by mating-type switching accidents.</title>
        <authorList>
            <person name="Gordon J.L."/>
            <person name="Armisen D."/>
            <person name="Proux-Wera E."/>
            <person name="Oheigeartaigh S.S."/>
            <person name="Byrne K.P."/>
            <person name="Wolfe K.H."/>
        </authorList>
    </citation>
    <scope>NUCLEOTIDE SEQUENCE [LARGE SCALE GENOMIC DNA]</scope>
    <source>
        <strain evidence="3">ATCC 10662 / CBS 1146 / NBRC 0425 / NCYC 2629 / NRRL Y-866</strain>
    </source>
</reference>
<dbReference type="eggNOG" id="ENOG502SABW">
    <property type="taxonomic scope" value="Eukaryota"/>
</dbReference>
<dbReference type="FunCoup" id="G8ZNP2">
    <property type="interactions" value="84"/>
</dbReference>
<feature type="compositionally biased region" description="Low complexity" evidence="1">
    <location>
        <begin position="88"/>
        <end position="100"/>
    </location>
</feature>
<dbReference type="GO" id="GO:0007124">
    <property type="term" value="P:pseudohyphal growth"/>
    <property type="evidence" value="ECO:0007669"/>
    <property type="project" value="EnsemblFungi"/>
</dbReference>
<dbReference type="InParanoid" id="G8ZNP2"/>
<feature type="compositionally biased region" description="Polar residues" evidence="1">
    <location>
        <begin position="1"/>
        <end position="21"/>
    </location>
</feature>
<feature type="region of interest" description="Disordered" evidence="1">
    <location>
        <begin position="65"/>
        <end position="100"/>
    </location>
</feature>
<gene>
    <name evidence="2" type="primary">TDEL0B01070</name>
    <name evidence="2" type="ORF">TDEL_0B01070</name>
</gene>
<dbReference type="AlphaFoldDB" id="G8ZNP2"/>
<dbReference type="GO" id="GO:0090033">
    <property type="term" value="P:positive regulation of filamentous growth"/>
    <property type="evidence" value="ECO:0007669"/>
    <property type="project" value="EnsemblFungi"/>
</dbReference>
<dbReference type="Proteomes" id="UP000005627">
    <property type="component" value="Chromosome 2"/>
</dbReference>
<dbReference type="GO" id="GO:0000278">
    <property type="term" value="P:mitotic cell cycle"/>
    <property type="evidence" value="ECO:0007669"/>
    <property type="project" value="EnsemblFungi"/>
</dbReference>
<dbReference type="GeneID" id="11503446"/>
<dbReference type="GO" id="GO:0036267">
    <property type="term" value="P:invasive filamentous growth"/>
    <property type="evidence" value="ECO:0007669"/>
    <property type="project" value="EnsemblFungi"/>
</dbReference>
<dbReference type="GO" id="GO:0005634">
    <property type="term" value="C:nucleus"/>
    <property type="evidence" value="ECO:0007669"/>
    <property type="project" value="EnsemblFungi"/>
</dbReference>
<dbReference type="OrthoDB" id="3981230at2759"/>